<keyword evidence="2" id="KW-1185">Reference proteome</keyword>
<gene>
    <name evidence="1" type="ORF">NA56DRAFT_650381</name>
</gene>
<accession>A0A2J6PMK5</accession>
<sequence length="100" mass="10982">MIVQLATAMKASSPAPKQRINKFNLLQPADVPKILPGTVIFLPQREVVPKSVFTDPALLDGAFNHPVVIIDCPKSTRCDSRVEFAIVSQNFHSINNIDIS</sequence>
<reference evidence="1 2" key="1">
    <citation type="submission" date="2016-05" db="EMBL/GenBank/DDBJ databases">
        <title>A degradative enzymes factory behind the ericoid mycorrhizal symbiosis.</title>
        <authorList>
            <consortium name="DOE Joint Genome Institute"/>
            <person name="Martino E."/>
            <person name="Morin E."/>
            <person name="Grelet G."/>
            <person name="Kuo A."/>
            <person name="Kohler A."/>
            <person name="Daghino S."/>
            <person name="Barry K."/>
            <person name="Choi C."/>
            <person name="Cichocki N."/>
            <person name="Clum A."/>
            <person name="Copeland A."/>
            <person name="Hainaut M."/>
            <person name="Haridas S."/>
            <person name="Labutti K."/>
            <person name="Lindquist E."/>
            <person name="Lipzen A."/>
            <person name="Khouja H.-R."/>
            <person name="Murat C."/>
            <person name="Ohm R."/>
            <person name="Olson A."/>
            <person name="Spatafora J."/>
            <person name="Veneault-Fourrey C."/>
            <person name="Henrissat B."/>
            <person name="Grigoriev I."/>
            <person name="Martin F."/>
            <person name="Perotto S."/>
        </authorList>
    </citation>
    <scope>NUCLEOTIDE SEQUENCE [LARGE SCALE GENOMIC DNA]</scope>
    <source>
        <strain evidence="1 2">UAMH 7357</strain>
    </source>
</reference>
<dbReference type="OrthoDB" id="3537171at2759"/>
<evidence type="ECO:0000313" key="1">
    <source>
        <dbReference type="EMBL" id="PMD15243.1"/>
    </source>
</evidence>
<protein>
    <submittedName>
        <fullName evidence="1">Uncharacterized protein</fullName>
    </submittedName>
</protein>
<dbReference type="Proteomes" id="UP000235672">
    <property type="component" value="Unassembled WGS sequence"/>
</dbReference>
<dbReference type="STRING" id="1745343.A0A2J6PMK5"/>
<dbReference type="EMBL" id="KZ613515">
    <property type="protein sequence ID" value="PMD15243.1"/>
    <property type="molecule type" value="Genomic_DNA"/>
</dbReference>
<feature type="non-terminal residue" evidence="1">
    <location>
        <position position="100"/>
    </location>
</feature>
<proteinExistence type="predicted"/>
<organism evidence="1 2">
    <name type="scientific">Hyaloscypha hepaticicola</name>
    <dbReference type="NCBI Taxonomy" id="2082293"/>
    <lineage>
        <taxon>Eukaryota</taxon>
        <taxon>Fungi</taxon>
        <taxon>Dikarya</taxon>
        <taxon>Ascomycota</taxon>
        <taxon>Pezizomycotina</taxon>
        <taxon>Leotiomycetes</taxon>
        <taxon>Helotiales</taxon>
        <taxon>Hyaloscyphaceae</taxon>
        <taxon>Hyaloscypha</taxon>
    </lineage>
</organism>
<name>A0A2J6PMK5_9HELO</name>
<dbReference type="AlphaFoldDB" id="A0A2J6PMK5"/>
<evidence type="ECO:0000313" key="2">
    <source>
        <dbReference type="Proteomes" id="UP000235672"/>
    </source>
</evidence>